<protein>
    <submittedName>
        <fullName evidence="1">Uncharacterized protein</fullName>
    </submittedName>
</protein>
<proteinExistence type="predicted"/>
<keyword evidence="2" id="KW-1185">Reference proteome</keyword>
<accession>A0ABP0RPK0</accession>
<sequence length="145" mass="16540">PSNGTEGVDADMVQRLVDYYDNVKLEMTSPCTLEFKSLAKHHLQNSVHIRYNIYWPRCSCGLTSRALKKDVVTIAYNSPDATAKQNLLVATKSAEQLALWFDEQLHDDTYADIGDFVDTCYTEIMDKSEEIRTSGWEALRILQSR</sequence>
<name>A0ABP0RPK0_9DINO</name>
<comment type="caution">
    <text evidence="1">The sequence shown here is derived from an EMBL/GenBank/DDBJ whole genome shotgun (WGS) entry which is preliminary data.</text>
</comment>
<dbReference type="EMBL" id="CAXAMN010026328">
    <property type="protein sequence ID" value="CAK9102219.1"/>
    <property type="molecule type" value="Genomic_DNA"/>
</dbReference>
<evidence type="ECO:0000313" key="2">
    <source>
        <dbReference type="Proteomes" id="UP001642484"/>
    </source>
</evidence>
<reference evidence="1 2" key="1">
    <citation type="submission" date="2024-02" db="EMBL/GenBank/DDBJ databases">
        <authorList>
            <person name="Chen Y."/>
            <person name="Shah S."/>
            <person name="Dougan E. K."/>
            <person name="Thang M."/>
            <person name="Chan C."/>
        </authorList>
    </citation>
    <scope>NUCLEOTIDE SEQUENCE [LARGE SCALE GENOMIC DNA]</scope>
</reference>
<dbReference type="Proteomes" id="UP001642484">
    <property type="component" value="Unassembled WGS sequence"/>
</dbReference>
<evidence type="ECO:0000313" key="1">
    <source>
        <dbReference type="EMBL" id="CAK9102219.1"/>
    </source>
</evidence>
<gene>
    <name evidence="1" type="ORF">CCMP2556_LOCUS48118</name>
</gene>
<feature type="non-terminal residue" evidence="1">
    <location>
        <position position="1"/>
    </location>
</feature>
<organism evidence="1 2">
    <name type="scientific">Durusdinium trenchii</name>
    <dbReference type="NCBI Taxonomy" id="1381693"/>
    <lineage>
        <taxon>Eukaryota</taxon>
        <taxon>Sar</taxon>
        <taxon>Alveolata</taxon>
        <taxon>Dinophyceae</taxon>
        <taxon>Suessiales</taxon>
        <taxon>Symbiodiniaceae</taxon>
        <taxon>Durusdinium</taxon>
    </lineage>
</organism>